<evidence type="ECO:0000259" key="6">
    <source>
        <dbReference type="Pfam" id="PF25975"/>
    </source>
</evidence>
<dbReference type="InterPro" id="IPR058792">
    <property type="entry name" value="Beta-barrel_RND_2"/>
</dbReference>
<comment type="similarity">
    <text evidence="1">Belongs to the membrane fusion protein (MFP) (TC 8.A.1) family.</text>
</comment>
<dbReference type="Pfam" id="PF25954">
    <property type="entry name" value="Beta-barrel_RND_2"/>
    <property type="match status" value="1"/>
</dbReference>
<feature type="domain" description="CusB-like beta-barrel" evidence="4">
    <location>
        <begin position="224"/>
        <end position="300"/>
    </location>
</feature>
<feature type="transmembrane region" description="Helical" evidence="3">
    <location>
        <begin position="6"/>
        <end position="21"/>
    </location>
</feature>
<comment type="caution">
    <text evidence="7">The sequence shown here is derived from an EMBL/GenBank/DDBJ whole genome shotgun (WGS) entry which is preliminary data.</text>
</comment>
<name>A0A2P2E0C6_9LEPT</name>
<dbReference type="Pfam" id="PF25975">
    <property type="entry name" value="CzcB_C"/>
    <property type="match status" value="1"/>
</dbReference>
<proteinExistence type="inferred from homology"/>
<dbReference type="Gene3D" id="1.10.287.470">
    <property type="entry name" value="Helix hairpin bin"/>
    <property type="match status" value="1"/>
</dbReference>
<dbReference type="InterPro" id="IPR058649">
    <property type="entry name" value="CzcB_C"/>
</dbReference>
<keyword evidence="3" id="KW-0472">Membrane</keyword>
<dbReference type="PANTHER" id="PTHR30097:SF16">
    <property type="entry name" value="CATION EFFLUX SYSTEM (CZCB-LIKE)"/>
    <property type="match status" value="1"/>
</dbReference>
<dbReference type="InterPro" id="IPR006143">
    <property type="entry name" value="RND_pump_MFP"/>
</dbReference>
<evidence type="ECO:0000259" key="5">
    <source>
        <dbReference type="Pfam" id="PF25973"/>
    </source>
</evidence>
<dbReference type="GO" id="GO:0016020">
    <property type="term" value="C:membrane"/>
    <property type="evidence" value="ECO:0007669"/>
    <property type="project" value="InterPro"/>
</dbReference>
<dbReference type="Gene3D" id="2.40.50.100">
    <property type="match status" value="1"/>
</dbReference>
<sequence>MRTKYIALLILSALGFGFYLWKRGKEKPQAREIHTSNQILEITDEQRKGLLIETQIVRETEIISKLELLGETEAVPDQKMDVIARIPGRILKVYFVEGDKVQKGAKLVSIDSPELAKLRSNYQISKSKWKAAEENLNRIQRLVQMNLAAKQELIDAEASFKVVDAEKRASEEYLRANGLALDQSYSGIYTIFAPISGKALTRNAIPGSLVTSDQVFTSIANLDTLWFQAKIFEGDLQFLTEGANAEIFLNSYPEDIFTAKLDHIGEQVDAQSRTVHARLIFKNHNQKAKIGLFGKALIQRQKKRGIVIPKASIQSYQNKTFVLLETEPNKFLWRAVTKGIETAEEVEITDGLREGETIVSKGSFALKAMLFKSTFGGE</sequence>
<dbReference type="PANTHER" id="PTHR30097">
    <property type="entry name" value="CATION EFFLUX SYSTEM PROTEIN CUSB"/>
    <property type="match status" value="1"/>
</dbReference>
<evidence type="ECO:0000313" key="8">
    <source>
        <dbReference type="Proteomes" id="UP000245133"/>
    </source>
</evidence>
<dbReference type="Pfam" id="PF25973">
    <property type="entry name" value="BSH_CzcB"/>
    <property type="match status" value="1"/>
</dbReference>
<dbReference type="NCBIfam" id="TIGR01730">
    <property type="entry name" value="RND_mfp"/>
    <property type="match status" value="1"/>
</dbReference>
<feature type="domain" description="CzcB-like barrel-sandwich hybrid" evidence="5">
    <location>
        <begin position="80"/>
        <end position="221"/>
    </location>
</feature>
<dbReference type="Gene3D" id="2.40.420.20">
    <property type="match status" value="1"/>
</dbReference>
<dbReference type="GO" id="GO:0022857">
    <property type="term" value="F:transmembrane transporter activity"/>
    <property type="evidence" value="ECO:0007669"/>
    <property type="project" value="InterPro"/>
</dbReference>
<keyword evidence="8" id="KW-1185">Reference proteome</keyword>
<evidence type="ECO:0000256" key="1">
    <source>
        <dbReference type="ARBA" id="ARBA00009477"/>
    </source>
</evidence>
<evidence type="ECO:0000259" key="4">
    <source>
        <dbReference type="Pfam" id="PF25954"/>
    </source>
</evidence>
<keyword evidence="2" id="KW-0813">Transport</keyword>
<protein>
    <submittedName>
        <fullName evidence="7">Efflux transporter, RND family, MFP subunit</fullName>
    </submittedName>
</protein>
<dbReference type="RefSeq" id="WP_108976141.1">
    <property type="nucleotide sequence ID" value="NZ_BFBB01000004.1"/>
</dbReference>
<organism evidence="7 8">
    <name type="scientific">Leptospira ryugenii</name>
    <dbReference type="NCBI Taxonomy" id="1917863"/>
    <lineage>
        <taxon>Bacteria</taxon>
        <taxon>Pseudomonadati</taxon>
        <taxon>Spirochaetota</taxon>
        <taxon>Spirochaetia</taxon>
        <taxon>Leptospirales</taxon>
        <taxon>Leptospiraceae</taxon>
        <taxon>Leptospira</taxon>
    </lineage>
</organism>
<keyword evidence="3" id="KW-0812">Transmembrane</keyword>
<dbReference type="AlphaFoldDB" id="A0A2P2E0C6"/>
<evidence type="ECO:0000313" key="7">
    <source>
        <dbReference type="EMBL" id="GBF50330.1"/>
    </source>
</evidence>
<feature type="domain" description="CzcB-like C-terminal circularly permuted SH3-like" evidence="6">
    <location>
        <begin position="306"/>
        <end position="367"/>
    </location>
</feature>
<dbReference type="EMBL" id="BFBB01000004">
    <property type="protein sequence ID" value="GBF50330.1"/>
    <property type="molecule type" value="Genomic_DNA"/>
</dbReference>
<dbReference type="SUPFAM" id="SSF111369">
    <property type="entry name" value="HlyD-like secretion proteins"/>
    <property type="match status" value="1"/>
</dbReference>
<dbReference type="Proteomes" id="UP000245133">
    <property type="component" value="Unassembled WGS sequence"/>
</dbReference>
<accession>A0A2P2E0C6</accession>
<dbReference type="InterPro" id="IPR051909">
    <property type="entry name" value="MFP_Cation_Efflux"/>
</dbReference>
<dbReference type="Gene3D" id="2.40.30.170">
    <property type="match status" value="1"/>
</dbReference>
<reference evidence="7 8" key="1">
    <citation type="submission" date="2018-02" db="EMBL/GenBank/DDBJ databases">
        <title>Novel Leptospira species isolated from soil and water in Japan.</title>
        <authorList>
            <person name="Nakao R."/>
            <person name="Masuzawa T."/>
        </authorList>
    </citation>
    <scope>NUCLEOTIDE SEQUENCE [LARGE SCALE GENOMIC DNA]</scope>
    <source>
        <strain evidence="7 8">YH101</strain>
    </source>
</reference>
<dbReference type="InterPro" id="IPR058647">
    <property type="entry name" value="BSH_CzcB-like"/>
</dbReference>
<keyword evidence="3" id="KW-1133">Transmembrane helix</keyword>
<evidence type="ECO:0000256" key="2">
    <source>
        <dbReference type="ARBA" id="ARBA00022448"/>
    </source>
</evidence>
<evidence type="ECO:0000256" key="3">
    <source>
        <dbReference type="SAM" id="Phobius"/>
    </source>
</evidence>
<dbReference type="OrthoDB" id="9810430at2"/>
<gene>
    <name evidence="7" type="ORF">LPTSP4_18550</name>
</gene>